<dbReference type="RefSeq" id="WP_005871695.1">
    <property type="nucleotide sequence ID" value="NZ_ACYG01000027.1"/>
</dbReference>
<name>C8PIU9_9BACT</name>
<accession>C8PIU9</accession>
<sequence length="45" mass="4994">MKEFYPVILAPLITQTAAERNQSAAASKEIKFTSPADLNLNLYHS</sequence>
<dbReference type="Proteomes" id="UP000005709">
    <property type="component" value="Unassembled WGS sequence"/>
</dbReference>
<organism evidence="1 2">
    <name type="scientific">Campylobacter gracilis RM3268</name>
    <dbReference type="NCBI Taxonomy" id="553220"/>
    <lineage>
        <taxon>Bacteria</taxon>
        <taxon>Pseudomonadati</taxon>
        <taxon>Campylobacterota</taxon>
        <taxon>Epsilonproteobacteria</taxon>
        <taxon>Campylobacterales</taxon>
        <taxon>Campylobacteraceae</taxon>
        <taxon>Campylobacter</taxon>
    </lineage>
</organism>
<dbReference type="AlphaFoldDB" id="C8PIU9"/>
<gene>
    <name evidence="1" type="ORF">CAMGR0001_1148</name>
</gene>
<dbReference type="EMBL" id="ACYG01000027">
    <property type="protein sequence ID" value="EEV16854.1"/>
    <property type="molecule type" value="Genomic_DNA"/>
</dbReference>
<protein>
    <submittedName>
        <fullName evidence="1">Uncharacterized protein</fullName>
    </submittedName>
</protein>
<keyword evidence="2" id="KW-1185">Reference proteome</keyword>
<proteinExistence type="predicted"/>
<comment type="caution">
    <text evidence="1">The sequence shown here is derived from an EMBL/GenBank/DDBJ whole genome shotgun (WGS) entry which is preliminary data.</text>
</comment>
<evidence type="ECO:0000313" key="2">
    <source>
        <dbReference type="Proteomes" id="UP000005709"/>
    </source>
</evidence>
<reference evidence="1 2" key="1">
    <citation type="submission" date="2009-07" db="EMBL/GenBank/DDBJ databases">
        <authorList>
            <person name="Madupu R."/>
            <person name="Sebastian Y."/>
            <person name="Durkin A.S."/>
            <person name="Torralba M."/>
            <person name="Methe B."/>
            <person name="Sutton G.G."/>
            <person name="Strausberg R.L."/>
            <person name="Nelson K.E."/>
        </authorList>
    </citation>
    <scope>NUCLEOTIDE SEQUENCE [LARGE SCALE GENOMIC DNA]</scope>
    <source>
        <strain evidence="1 2">RM3268</strain>
    </source>
</reference>
<evidence type="ECO:0000313" key="1">
    <source>
        <dbReference type="EMBL" id="EEV16854.1"/>
    </source>
</evidence>